<dbReference type="PANTHER" id="PTHR28208:SF3">
    <property type="entry name" value="PHOSPHATIDATE PHOSPHATASE APP1"/>
    <property type="match status" value="1"/>
</dbReference>
<gene>
    <name evidence="3" type="ORF">ACFFGH_10425</name>
</gene>
<sequence length="377" mass="41247">MARQRSAAARSYDETAQKPAIVHWAARMEDRFHDLRERRARRRGTGPVVIPYTGYGGDGWVRILGRVLLSRAHTHNAPQYKGIRGWRSFLSIPVKRAKVTVTAGGKEHVVVADRGGVLDADVTADFPPGWHEVTLSMKGAETVTAPVFVSGADEPIGIISDIDDTVMVTALPRPFLAAWNTFVLNEHARNAVPGMAVLYERLTQHYPGAPVVYLSTGAWNVAPTLTRFLSRNLYPSGALLLTDWGPTHDRLFRSGREHKRASLRRLATEFPNVKWLLIGDDGQHDEELYGDFALEHPTQVAAVAIRQLSTSEAVFAGGRTKASDRAKQTSVPWVYAPDGKGLAEQLTAAGLLPGGEPAIELEPEPEESAPPRPEPAP</sequence>
<evidence type="ECO:0000313" key="4">
    <source>
        <dbReference type="Proteomes" id="UP001589896"/>
    </source>
</evidence>
<accession>A0ABV6RMP3</accession>
<dbReference type="InterPro" id="IPR052935">
    <property type="entry name" value="Mg2+_PAP"/>
</dbReference>
<dbReference type="EMBL" id="JBHLTG010000002">
    <property type="protein sequence ID" value="MFC0678254.1"/>
    <property type="molecule type" value="Genomic_DNA"/>
</dbReference>
<dbReference type="RefSeq" id="WP_386667942.1">
    <property type="nucleotide sequence ID" value="NZ_JBHLTG010000002.1"/>
</dbReference>
<feature type="region of interest" description="Disordered" evidence="1">
    <location>
        <begin position="352"/>
        <end position="377"/>
    </location>
</feature>
<proteinExistence type="predicted"/>
<evidence type="ECO:0000256" key="1">
    <source>
        <dbReference type="SAM" id="MobiDB-lite"/>
    </source>
</evidence>
<name>A0ABV6RMP3_9GAMM</name>
<dbReference type="InterPro" id="IPR019236">
    <property type="entry name" value="APP1_cat"/>
</dbReference>
<dbReference type="PANTHER" id="PTHR28208">
    <property type="entry name" value="PHOSPHATIDATE PHOSPHATASE APP1"/>
    <property type="match status" value="1"/>
</dbReference>
<feature type="compositionally biased region" description="Pro residues" evidence="1">
    <location>
        <begin position="368"/>
        <end position="377"/>
    </location>
</feature>
<dbReference type="Pfam" id="PF09949">
    <property type="entry name" value="APP1_cat"/>
    <property type="match status" value="1"/>
</dbReference>
<feature type="domain" description="Phosphatidate phosphatase APP1 catalytic" evidence="2">
    <location>
        <begin position="156"/>
        <end position="307"/>
    </location>
</feature>
<dbReference type="Proteomes" id="UP001589896">
    <property type="component" value="Unassembled WGS sequence"/>
</dbReference>
<reference evidence="3 4" key="1">
    <citation type="submission" date="2024-09" db="EMBL/GenBank/DDBJ databases">
        <authorList>
            <person name="Sun Q."/>
            <person name="Mori K."/>
        </authorList>
    </citation>
    <scope>NUCLEOTIDE SEQUENCE [LARGE SCALE GENOMIC DNA]</scope>
    <source>
        <strain evidence="3 4">KCTC 23076</strain>
    </source>
</reference>
<evidence type="ECO:0000259" key="2">
    <source>
        <dbReference type="Pfam" id="PF09949"/>
    </source>
</evidence>
<comment type="caution">
    <text evidence="3">The sequence shown here is derived from an EMBL/GenBank/DDBJ whole genome shotgun (WGS) entry which is preliminary data.</text>
</comment>
<keyword evidence="4" id="KW-1185">Reference proteome</keyword>
<evidence type="ECO:0000313" key="3">
    <source>
        <dbReference type="EMBL" id="MFC0678254.1"/>
    </source>
</evidence>
<protein>
    <submittedName>
        <fullName evidence="3">App1 family protein</fullName>
    </submittedName>
</protein>
<organism evidence="3 4">
    <name type="scientific">Lysobacter korlensis</name>
    <dbReference type="NCBI Taxonomy" id="553636"/>
    <lineage>
        <taxon>Bacteria</taxon>
        <taxon>Pseudomonadati</taxon>
        <taxon>Pseudomonadota</taxon>
        <taxon>Gammaproteobacteria</taxon>
        <taxon>Lysobacterales</taxon>
        <taxon>Lysobacteraceae</taxon>
        <taxon>Lysobacter</taxon>
    </lineage>
</organism>